<dbReference type="OMA" id="HMTCFLA"/>
<dbReference type="InterPro" id="IPR000086">
    <property type="entry name" value="NUDIX_hydrolase_dom"/>
</dbReference>
<evidence type="ECO:0000313" key="8">
    <source>
        <dbReference type="Proteomes" id="UP000013827"/>
    </source>
</evidence>
<comment type="cofactor">
    <cofactor evidence="1">
        <name>Mg(2+)</name>
        <dbReference type="ChEBI" id="CHEBI:18420"/>
    </cofactor>
</comment>
<feature type="domain" description="Nudix hydrolase" evidence="6">
    <location>
        <begin position="2"/>
        <end position="149"/>
    </location>
</feature>
<dbReference type="PANTHER" id="PTHR43758">
    <property type="entry name" value="7,8-DIHYDRO-8-OXOGUANINE TRIPHOSPHATASE"/>
    <property type="match status" value="1"/>
</dbReference>
<evidence type="ECO:0000256" key="3">
    <source>
        <dbReference type="ARBA" id="ARBA00022723"/>
    </source>
</evidence>
<dbReference type="Gene3D" id="3.90.79.10">
    <property type="entry name" value="Nucleoside Triphosphate Pyrophosphohydrolase"/>
    <property type="match status" value="1"/>
</dbReference>
<dbReference type="GO" id="GO:0008413">
    <property type="term" value="F:8-oxo-7,8-dihydroguanosine triphosphate pyrophosphatase activity"/>
    <property type="evidence" value="ECO:0007669"/>
    <property type="project" value="TreeGrafter"/>
</dbReference>
<reference evidence="7" key="2">
    <citation type="submission" date="2024-10" db="UniProtKB">
        <authorList>
            <consortium name="EnsemblProtists"/>
        </authorList>
    </citation>
    <scope>IDENTIFICATION</scope>
</reference>
<reference evidence="8" key="1">
    <citation type="journal article" date="2013" name="Nature">
        <title>Pan genome of the phytoplankton Emiliania underpins its global distribution.</title>
        <authorList>
            <person name="Read B.A."/>
            <person name="Kegel J."/>
            <person name="Klute M.J."/>
            <person name="Kuo A."/>
            <person name="Lefebvre S.C."/>
            <person name="Maumus F."/>
            <person name="Mayer C."/>
            <person name="Miller J."/>
            <person name="Monier A."/>
            <person name="Salamov A."/>
            <person name="Young J."/>
            <person name="Aguilar M."/>
            <person name="Claverie J.M."/>
            <person name="Frickenhaus S."/>
            <person name="Gonzalez K."/>
            <person name="Herman E.K."/>
            <person name="Lin Y.C."/>
            <person name="Napier J."/>
            <person name="Ogata H."/>
            <person name="Sarno A.F."/>
            <person name="Shmutz J."/>
            <person name="Schroeder D."/>
            <person name="de Vargas C."/>
            <person name="Verret F."/>
            <person name="von Dassow P."/>
            <person name="Valentin K."/>
            <person name="Van de Peer Y."/>
            <person name="Wheeler G."/>
            <person name="Dacks J.B."/>
            <person name="Delwiche C.F."/>
            <person name="Dyhrman S.T."/>
            <person name="Glockner G."/>
            <person name="John U."/>
            <person name="Richards T."/>
            <person name="Worden A.Z."/>
            <person name="Zhang X."/>
            <person name="Grigoriev I.V."/>
            <person name="Allen A.E."/>
            <person name="Bidle K."/>
            <person name="Borodovsky M."/>
            <person name="Bowler C."/>
            <person name="Brownlee C."/>
            <person name="Cock J.M."/>
            <person name="Elias M."/>
            <person name="Gladyshev V.N."/>
            <person name="Groth M."/>
            <person name="Guda C."/>
            <person name="Hadaegh A."/>
            <person name="Iglesias-Rodriguez M.D."/>
            <person name="Jenkins J."/>
            <person name="Jones B.M."/>
            <person name="Lawson T."/>
            <person name="Leese F."/>
            <person name="Lindquist E."/>
            <person name="Lobanov A."/>
            <person name="Lomsadze A."/>
            <person name="Malik S.B."/>
            <person name="Marsh M.E."/>
            <person name="Mackinder L."/>
            <person name="Mock T."/>
            <person name="Mueller-Roeber B."/>
            <person name="Pagarete A."/>
            <person name="Parker M."/>
            <person name="Probert I."/>
            <person name="Quesneville H."/>
            <person name="Raines C."/>
            <person name="Rensing S.A."/>
            <person name="Riano-Pachon D.M."/>
            <person name="Richier S."/>
            <person name="Rokitta S."/>
            <person name="Shiraiwa Y."/>
            <person name="Soanes D.M."/>
            <person name="van der Giezen M."/>
            <person name="Wahlund T.M."/>
            <person name="Williams B."/>
            <person name="Wilson W."/>
            <person name="Wolfe G."/>
            <person name="Wurch L.L."/>
        </authorList>
    </citation>
    <scope>NUCLEOTIDE SEQUENCE</scope>
</reference>
<dbReference type="eggNOG" id="ENOG502SQYV">
    <property type="taxonomic scope" value="Eukaryota"/>
</dbReference>
<dbReference type="PROSITE" id="PS51462">
    <property type="entry name" value="NUDIX"/>
    <property type="match status" value="1"/>
</dbReference>
<evidence type="ECO:0000259" key="6">
    <source>
        <dbReference type="PROSITE" id="PS51462"/>
    </source>
</evidence>
<comment type="similarity">
    <text evidence="2">Belongs to the Nudix hydrolase family.</text>
</comment>
<evidence type="ECO:0000256" key="5">
    <source>
        <dbReference type="ARBA" id="ARBA00022842"/>
    </source>
</evidence>
<dbReference type="EnsemblProtists" id="EOD16240">
    <property type="protein sequence ID" value="EOD16240"/>
    <property type="gene ID" value="EMIHUDRAFT_464297"/>
</dbReference>
<dbReference type="InterPro" id="IPR015797">
    <property type="entry name" value="NUDIX_hydrolase-like_dom_sf"/>
</dbReference>
<organism evidence="7 8">
    <name type="scientific">Emiliania huxleyi (strain CCMP1516)</name>
    <dbReference type="NCBI Taxonomy" id="280463"/>
    <lineage>
        <taxon>Eukaryota</taxon>
        <taxon>Haptista</taxon>
        <taxon>Haptophyta</taxon>
        <taxon>Prymnesiophyceae</taxon>
        <taxon>Isochrysidales</taxon>
        <taxon>Noelaerhabdaceae</taxon>
        <taxon>Emiliania</taxon>
    </lineage>
</organism>
<keyword evidence="8" id="KW-1185">Reference proteome</keyword>
<keyword evidence="5" id="KW-0460">Magnesium</keyword>
<protein>
    <recommendedName>
        <fullName evidence="6">Nudix hydrolase domain-containing protein</fullName>
    </recommendedName>
</protein>
<sequence length="154" mass="16879">MPQRQPVVACVDASTSSAEATALFIDKLALVLVRDRKQLVARSRGKTAFFTPGGKREAGESDEAALRRECREELSVELIDGTIEPYGVFQAQAHGKPEGTMVRMTCFTAEYDGTLAANDEVEELRWIASDCPRADLSVTSLMILDDLKAKDLID</sequence>
<dbReference type="RefSeq" id="XP_005768669.1">
    <property type="nucleotide sequence ID" value="XM_005768612.1"/>
</dbReference>
<dbReference type="GeneID" id="17262389"/>
<dbReference type="CDD" id="cd04690">
    <property type="entry name" value="NUDIX_Hydrolase"/>
    <property type="match status" value="1"/>
</dbReference>
<dbReference type="GO" id="GO:0046872">
    <property type="term" value="F:metal ion binding"/>
    <property type="evidence" value="ECO:0007669"/>
    <property type="project" value="UniProtKB-KW"/>
</dbReference>
<keyword evidence="4" id="KW-0378">Hydrolase</keyword>
<evidence type="ECO:0000256" key="2">
    <source>
        <dbReference type="ARBA" id="ARBA00005582"/>
    </source>
</evidence>
<accession>A0A0D3IYA5</accession>
<dbReference type="PANTHER" id="PTHR43758:SF2">
    <property type="entry name" value="OXIDIZED PURINE NUCLEOSIDE TRIPHOSPHATE HYDROLASE"/>
    <property type="match status" value="1"/>
</dbReference>
<dbReference type="PaxDb" id="2903-EOD16240"/>
<evidence type="ECO:0000256" key="1">
    <source>
        <dbReference type="ARBA" id="ARBA00001946"/>
    </source>
</evidence>
<name>A0A0D3IYA5_EMIH1</name>
<proteinExistence type="inferred from homology"/>
<dbReference type="AlphaFoldDB" id="A0A0D3IYA5"/>
<dbReference type="SUPFAM" id="SSF55811">
    <property type="entry name" value="Nudix"/>
    <property type="match status" value="1"/>
</dbReference>
<dbReference type="HOGENOM" id="CLU_037162_13_3_1"/>
<evidence type="ECO:0000313" key="7">
    <source>
        <dbReference type="EnsemblProtists" id="EOD16240"/>
    </source>
</evidence>
<dbReference type="GO" id="GO:0005737">
    <property type="term" value="C:cytoplasm"/>
    <property type="evidence" value="ECO:0007669"/>
    <property type="project" value="TreeGrafter"/>
</dbReference>
<dbReference type="Proteomes" id="UP000013827">
    <property type="component" value="Unassembled WGS sequence"/>
</dbReference>
<dbReference type="GO" id="GO:0042262">
    <property type="term" value="P:DNA protection"/>
    <property type="evidence" value="ECO:0007669"/>
    <property type="project" value="TreeGrafter"/>
</dbReference>
<evidence type="ECO:0000256" key="4">
    <source>
        <dbReference type="ARBA" id="ARBA00022801"/>
    </source>
</evidence>
<dbReference type="KEGG" id="ehx:EMIHUDRAFT_464297"/>
<keyword evidence="3" id="KW-0479">Metal-binding</keyword>
<dbReference type="Pfam" id="PF00293">
    <property type="entry name" value="NUDIX"/>
    <property type="match status" value="1"/>
</dbReference>